<feature type="transmembrane region" description="Helical" evidence="2">
    <location>
        <begin position="36"/>
        <end position="53"/>
    </location>
</feature>
<proteinExistence type="predicted"/>
<sequence length="84" mass="9159">MIGVIIAIVASVQFEVIAQASLIFFAITFVNDPFPPQSRIASLIGMAVIYLLNKLKAKYVDTPAPVETSEKTESVKESSKKKES</sequence>
<organism evidence="3 4">
    <name type="scientific">Chaetoceros tenuissimus</name>
    <dbReference type="NCBI Taxonomy" id="426638"/>
    <lineage>
        <taxon>Eukaryota</taxon>
        <taxon>Sar</taxon>
        <taxon>Stramenopiles</taxon>
        <taxon>Ochrophyta</taxon>
        <taxon>Bacillariophyta</taxon>
        <taxon>Coscinodiscophyceae</taxon>
        <taxon>Chaetocerotophycidae</taxon>
        <taxon>Chaetocerotales</taxon>
        <taxon>Chaetocerotaceae</taxon>
        <taxon>Chaetoceros</taxon>
    </lineage>
</organism>
<protein>
    <submittedName>
        <fullName evidence="3">Uncharacterized protein</fullName>
    </submittedName>
</protein>
<evidence type="ECO:0000313" key="3">
    <source>
        <dbReference type="EMBL" id="GFH50355.1"/>
    </source>
</evidence>
<evidence type="ECO:0000313" key="4">
    <source>
        <dbReference type="Proteomes" id="UP001054902"/>
    </source>
</evidence>
<keyword evidence="2" id="KW-0812">Transmembrane</keyword>
<keyword evidence="4" id="KW-1185">Reference proteome</keyword>
<dbReference type="EMBL" id="BLLK01000038">
    <property type="protein sequence ID" value="GFH50355.1"/>
    <property type="molecule type" value="Genomic_DNA"/>
</dbReference>
<keyword evidence="2" id="KW-0472">Membrane</keyword>
<name>A0AAD3CT44_9STRA</name>
<accession>A0AAD3CT44</accession>
<comment type="caution">
    <text evidence="3">The sequence shown here is derived from an EMBL/GenBank/DDBJ whole genome shotgun (WGS) entry which is preliminary data.</text>
</comment>
<evidence type="ECO:0000256" key="1">
    <source>
        <dbReference type="SAM" id="MobiDB-lite"/>
    </source>
</evidence>
<feature type="compositionally biased region" description="Basic and acidic residues" evidence="1">
    <location>
        <begin position="68"/>
        <end position="84"/>
    </location>
</feature>
<keyword evidence="2" id="KW-1133">Transmembrane helix</keyword>
<gene>
    <name evidence="3" type="ORF">CTEN210_06831</name>
</gene>
<reference evidence="3 4" key="1">
    <citation type="journal article" date="2021" name="Sci. Rep.">
        <title>The genome of the diatom Chaetoceros tenuissimus carries an ancient integrated fragment of an extant virus.</title>
        <authorList>
            <person name="Hongo Y."/>
            <person name="Kimura K."/>
            <person name="Takaki Y."/>
            <person name="Yoshida Y."/>
            <person name="Baba S."/>
            <person name="Kobayashi G."/>
            <person name="Nagasaki K."/>
            <person name="Hano T."/>
            <person name="Tomaru Y."/>
        </authorList>
    </citation>
    <scope>NUCLEOTIDE SEQUENCE [LARGE SCALE GENOMIC DNA]</scope>
    <source>
        <strain evidence="3 4">NIES-3715</strain>
    </source>
</reference>
<evidence type="ECO:0000256" key="2">
    <source>
        <dbReference type="SAM" id="Phobius"/>
    </source>
</evidence>
<dbReference type="Proteomes" id="UP001054902">
    <property type="component" value="Unassembled WGS sequence"/>
</dbReference>
<feature type="region of interest" description="Disordered" evidence="1">
    <location>
        <begin position="63"/>
        <end position="84"/>
    </location>
</feature>
<dbReference type="AlphaFoldDB" id="A0AAD3CT44"/>